<comment type="caution">
    <text evidence="3">The sequence shown here is derived from an EMBL/GenBank/DDBJ whole genome shotgun (WGS) entry which is preliminary data.</text>
</comment>
<dbReference type="Proteomes" id="UP001497623">
    <property type="component" value="Unassembled WGS sequence"/>
</dbReference>
<organism evidence="3 4">
    <name type="scientific">Meganyctiphanes norvegica</name>
    <name type="common">Northern krill</name>
    <name type="synonym">Thysanopoda norvegica</name>
    <dbReference type="NCBI Taxonomy" id="48144"/>
    <lineage>
        <taxon>Eukaryota</taxon>
        <taxon>Metazoa</taxon>
        <taxon>Ecdysozoa</taxon>
        <taxon>Arthropoda</taxon>
        <taxon>Crustacea</taxon>
        <taxon>Multicrustacea</taxon>
        <taxon>Malacostraca</taxon>
        <taxon>Eumalacostraca</taxon>
        <taxon>Eucarida</taxon>
        <taxon>Euphausiacea</taxon>
        <taxon>Euphausiidae</taxon>
        <taxon>Meganyctiphanes</taxon>
    </lineage>
</organism>
<evidence type="ECO:0000256" key="1">
    <source>
        <dbReference type="SAM" id="Coils"/>
    </source>
</evidence>
<dbReference type="Gene3D" id="3.30.40.10">
    <property type="entry name" value="Zinc/RING finger domain, C3HC4 (zinc finger)"/>
    <property type="match status" value="1"/>
</dbReference>
<dbReference type="InterPro" id="IPR051109">
    <property type="entry name" value="MAM_complex_regulator"/>
</dbReference>
<feature type="domain" description="PDZ" evidence="2">
    <location>
        <begin position="197"/>
        <end position="255"/>
    </location>
</feature>
<evidence type="ECO:0000313" key="3">
    <source>
        <dbReference type="EMBL" id="CAL4148761.1"/>
    </source>
</evidence>
<dbReference type="Pfam" id="PF00595">
    <property type="entry name" value="PDZ"/>
    <property type="match status" value="1"/>
</dbReference>
<protein>
    <recommendedName>
        <fullName evidence="2">PDZ domain-containing protein</fullName>
    </recommendedName>
</protein>
<feature type="coiled-coil region" evidence="1">
    <location>
        <begin position="96"/>
        <end position="151"/>
    </location>
</feature>
<dbReference type="PROSITE" id="PS50106">
    <property type="entry name" value="PDZ"/>
    <property type="match status" value="1"/>
</dbReference>
<dbReference type="SUPFAM" id="SSF50156">
    <property type="entry name" value="PDZ domain-like"/>
    <property type="match status" value="1"/>
</dbReference>
<reference evidence="3 4" key="1">
    <citation type="submission" date="2024-05" db="EMBL/GenBank/DDBJ databases">
        <authorList>
            <person name="Wallberg A."/>
        </authorList>
    </citation>
    <scope>NUCLEOTIDE SEQUENCE [LARGE SCALE GENOMIC DNA]</scope>
</reference>
<dbReference type="EMBL" id="CAXKWB010036644">
    <property type="protein sequence ID" value="CAL4148761.1"/>
    <property type="molecule type" value="Genomic_DNA"/>
</dbReference>
<dbReference type="AlphaFoldDB" id="A0AAV2RYS4"/>
<name>A0AAV2RYS4_MEGNR</name>
<dbReference type="Gene3D" id="2.30.42.10">
    <property type="match status" value="1"/>
</dbReference>
<feature type="non-terminal residue" evidence="3">
    <location>
        <position position="255"/>
    </location>
</feature>
<dbReference type="PANTHER" id="PTHR14063">
    <property type="entry name" value="PROTEIN LIN-7 HOMOLOG"/>
    <property type="match status" value="1"/>
</dbReference>
<sequence length="255" mass="29087">MCIDKSIEKEDRTCPSCRQPHNVTAATNLPVNFFLEEMFQKLAMKSIETNKINSKVAGDFREKKENIIRETKDFLYSIETGILEFQNELRIKKSLIDTHQAQLAQKLAELECLKKDIEKENKLKTGIEGTITELEKKRRFLENSVKKIQVSKNCNEVINTYENVKIKLQMSTVCQGDAKENSNIMVSKRSETYAYLQPRIEKVVKAGYVLGFSIIQSPQWDQQAPIYIETIIPGSAAQRHGGLKPGDRLLSVNGM</sequence>
<accession>A0AAV2RYS4</accession>
<dbReference type="InterPro" id="IPR036034">
    <property type="entry name" value="PDZ_sf"/>
</dbReference>
<proteinExistence type="predicted"/>
<keyword evidence="1" id="KW-0175">Coiled coil</keyword>
<evidence type="ECO:0000259" key="2">
    <source>
        <dbReference type="PROSITE" id="PS50106"/>
    </source>
</evidence>
<dbReference type="InterPro" id="IPR001478">
    <property type="entry name" value="PDZ"/>
</dbReference>
<gene>
    <name evidence="3" type="ORF">MNOR_LOCUS30282</name>
</gene>
<dbReference type="InterPro" id="IPR013083">
    <property type="entry name" value="Znf_RING/FYVE/PHD"/>
</dbReference>
<evidence type="ECO:0000313" key="4">
    <source>
        <dbReference type="Proteomes" id="UP001497623"/>
    </source>
</evidence>
<keyword evidence="4" id="KW-1185">Reference proteome</keyword>